<keyword evidence="2" id="KW-1185">Reference proteome</keyword>
<name>A0A6C2UB67_PONDE</name>
<dbReference type="InterPro" id="IPR032564">
    <property type="entry name" value="DUF4928"/>
</dbReference>
<sequence length="187" mass="21007">MKTPKGIVLKYDDSSALSSLFKNLLEKAKDMGQDSCGTWYHAKMMHYLTLAIMEMALKEPLQGGKTVGSSPEYQTWQYFYDRLTIYITQTPTEALIRKCAENLSSNKSPVVVTSYKGAVSADNLAEAQNISDRIDIFEIEQFIATNIWEICRFTCANRKITVSQLVEKYNAIVDAHETDPSLGLVMG</sequence>
<dbReference type="EMBL" id="CAAHFG010000004">
    <property type="protein sequence ID" value="VGO17412.1"/>
    <property type="molecule type" value="Genomic_DNA"/>
</dbReference>
<dbReference type="Pfam" id="PF16280">
    <property type="entry name" value="DUF4928"/>
    <property type="match status" value="1"/>
</dbReference>
<evidence type="ECO:0000313" key="2">
    <source>
        <dbReference type="Proteomes" id="UP000366872"/>
    </source>
</evidence>
<dbReference type="RefSeq" id="WP_136082888.1">
    <property type="nucleotide sequence ID" value="NZ_CAAHFG010000004.1"/>
</dbReference>
<organism evidence="1 2">
    <name type="scientific">Pontiella desulfatans</name>
    <dbReference type="NCBI Taxonomy" id="2750659"/>
    <lineage>
        <taxon>Bacteria</taxon>
        <taxon>Pseudomonadati</taxon>
        <taxon>Kiritimatiellota</taxon>
        <taxon>Kiritimatiellia</taxon>
        <taxon>Kiritimatiellales</taxon>
        <taxon>Pontiellaceae</taxon>
        <taxon>Pontiella</taxon>
    </lineage>
</organism>
<protein>
    <submittedName>
        <fullName evidence="1">Uncharacterized protein</fullName>
    </submittedName>
</protein>
<evidence type="ECO:0000313" key="1">
    <source>
        <dbReference type="EMBL" id="VGO17412.1"/>
    </source>
</evidence>
<gene>
    <name evidence="1" type="ORF">PDESU_06008</name>
</gene>
<accession>A0A6C2UB67</accession>
<reference evidence="1 2" key="1">
    <citation type="submission" date="2019-04" db="EMBL/GenBank/DDBJ databases">
        <authorList>
            <person name="Van Vliet M D."/>
        </authorList>
    </citation>
    <scope>NUCLEOTIDE SEQUENCE [LARGE SCALE GENOMIC DNA]</scope>
    <source>
        <strain evidence="1 2">F1</strain>
    </source>
</reference>
<dbReference type="AlphaFoldDB" id="A0A6C2UB67"/>
<proteinExistence type="predicted"/>
<dbReference type="Proteomes" id="UP000366872">
    <property type="component" value="Unassembled WGS sequence"/>
</dbReference>